<sequence>MPAFTALEASPETYFRSIILFGRNVASYKFALAAALLGLAAEGRSVVSLEELAGPFTDLLLEHLRTVDRQGTSESSKFLTACRAHLQGGLSREDLLLATVRLGFNNVIDAFHIVNQSEVPVRFFVDERRSRGGLLLTQELLALPEVRRVQYASLPQEVEARWRLVEHAWSLELPAAVLNIQVDSTLGQLFLVDRQRRRIDLTGVRDSLNGYQKGHCFYCQQEIGLAALDSSIQAEVDHFFPHVLKTRGSRLPVDGIWNLVLACQSCNRGESGKFARVPAPELIEKLHRRNSYLIQSHHPLRETLINQTGSSEAERLMFLRSIELEAVQHLVHRWRPAYVHTPVA</sequence>
<proteinExistence type="predicted"/>
<name>A0ABY5YIF1_9DEIO</name>
<accession>A0ABY5YIF1</accession>
<dbReference type="RefSeq" id="WP_260560200.1">
    <property type="nucleotide sequence ID" value="NZ_BAABEC010000122.1"/>
</dbReference>
<protein>
    <recommendedName>
        <fullName evidence="1">HNH nuclease domain-containing protein</fullName>
    </recommendedName>
</protein>
<dbReference type="Pfam" id="PF13395">
    <property type="entry name" value="HNH_4"/>
    <property type="match status" value="1"/>
</dbReference>
<dbReference type="Gene3D" id="1.10.30.50">
    <property type="match status" value="1"/>
</dbReference>
<organism evidence="2 3">
    <name type="scientific">Deinococcus rubellus</name>
    <dbReference type="NCBI Taxonomy" id="1889240"/>
    <lineage>
        <taxon>Bacteria</taxon>
        <taxon>Thermotogati</taxon>
        <taxon>Deinococcota</taxon>
        <taxon>Deinococci</taxon>
        <taxon>Deinococcales</taxon>
        <taxon>Deinococcaceae</taxon>
        <taxon>Deinococcus</taxon>
    </lineage>
</organism>
<gene>
    <name evidence="2" type="ORF">N0D28_14550</name>
</gene>
<dbReference type="Proteomes" id="UP001060261">
    <property type="component" value="Chromosome"/>
</dbReference>
<evidence type="ECO:0000313" key="3">
    <source>
        <dbReference type="Proteomes" id="UP001060261"/>
    </source>
</evidence>
<keyword evidence="3" id="KW-1185">Reference proteome</keyword>
<reference evidence="2" key="1">
    <citation type="submission" date="2022-09" db="EMBL/GenBank/DDBJ databases">
        <title>genome sequence of Deinococcus rubellus.</title>
        <authorList>
            <person name="Srinivasan S."/>
        </authorList>
    </citation>
    <scope>NUCLEOTIDE SEQUENCE</scope>
    <source>
        <strain evidence="2">Ant6</strain>
    </source>
</reference>
<feature type="domain" description="HNH nuclease" evidence="1">
    <location>
        <begin position="216"/>
        <end position="269"/>
    </location>
</feature>
<dbReference type="EMBL" id="CP104213">
    <property type="protein sequence ID" value="UWX63921.1"/>
    <property type="molecule type" value="Genomic_DNA"/>
</dbReference>
<dbReference type="InterPro" id="IPR003615">
    <property type="entry name" value="HNH_nuc"/>
</dbReference>
<evidence type="ECO:0000259" key="1">
    <source>
        <dbReference type="Pfam" id="PF13395"/>
    </source>
</evidence>
<evidence type="ECO:0000313" key="2">
    <source>
        <dbReference type="EMBL" id="UWX63921.1"/>
    </source>
</evidence>